<dbReference type="Pfam" id="PF13535">
    <property type="entry name" value="ATP-grasp_4"/>
    <property type="match status" value="1"/>
</dbReference>
<dbReference type="PANTHER" id="PTHR43585">
    <property type="entry name" value="FUMIPYRROLE BIOSYNTHESIS PROTEIN C"/>
    <property type="match status" value="1"/>
</dbReference>
<evidence type="ECO:0000313" key="6">
    <source>
        <dbReference type="EMBL" id="SDL79150.1"/>
    </source>
</evidence>
<dbReference type="Gene3D" id="3.30.470.20">
    <property type="entry name" value="ATP-grasp fold, B domain"/>
    <property type="match status" value="1"/>
</dbReference>
<dbReference type="GO" id="GO:0016874">
    <property type="term" value="F:ligase activity"/>
    <property type="evidence" value="ECO:0007669"/>
    <property type="project" value="UniProtKB-KW"/>
</dbReference>
<evidence type="ECO:0000256" key="3">
    <source>
        <dbReference type="ARBA" id="ARBA00022840"/>
    </source>
</evidence>
<feature type="domain" description="ATP-grasp" evidence="5">
    <location>
        <begin position="101"/>
        <end position="322"/>
    </location>
</feature>
<proteinExistence type="predicted"/>
<dbReference type="PROSITE" id="PS50975">
    <property type="entry name" value="ATP_GRASP"/>
    <property type="match status" value="1"/>
</dbReference>
<dbReference type="STRING" id="321763.SAMN04488692_10946"/>
<name>A0A1G9MY05_9FIRM</name>
<sequence>MSKKVMVVLPVGRDRNYLGRVEEKTDEYEIVWMDDDLFQYPFPEEDFSLVDYTEKCSDFIEKNQVDGLYYSHDLANLVAAELAERHDIYGPSLEAMFLTNHKYYSRKNQPNSPWVDYIDLETGEWGEGNPTYPCYIKPTSLTMTLHQHQVKSQEEMDRLLNEIRDDLTEKMSIYHEFFGEYIDLDKYPLADKNIMVVEELIDDFEQHCVEGWIGEDGEINIWAVSDHIYYPGDRKSIDCYATPTCLTEDVHQDIVEYAKEAVRQHGIDAGFWNVEVWRVDDGSWDDNITATEVNGRAASVWYNLYYNTFDVNMAEAILHLCGRNEEKTAELDPDYDEAERCGAQFHVITYGEGEAEEFLDHDYIDAIAEPEIEVFYPRGSMVKQKETTGVWLARFEIFGDDIVELCEKADELRSNMLKKPEQSPTPPERKLFYEELRV</sequence>
<dbReference type="GO" id="GO:0046872">
    <property type="term" value="F:metal ion binding"/>
    <property type="evidence" value="ECO:0007669"/>
    <property type="project" value="InterPro"/>
</dbReference>
<dbReference type="SUPFAM" id="SSF56059">
    <property type="entry name" value="Glutathione synthetase ATP-binding domain-like"/>
    <property type="match status" value="1"/>
</dbReference>
<dbReference type="EMBL" id="FNGO01000009">
    <property type="protein sequence ID" value="SDL79150.1"/>
    <property type="molecule type" value="Genomic_DNA"/>
</dbReference>
<evidence type="ECO:0000256" key="1">
    <source>
        <dbReference type="ARBA" id="ARBA00022598"/>
    </source>
</evidence>
<dbReference type="InterPro" id="IPR052032">
    <property type="entry name" value="ATP-dep_AA_Ligase"/>
</dbReference>
<dbReference type="OrthoDB" id="8441067at2"/>
<keyword evidence="3 4" id="KW-0067">ATP-binding</keyword>
<dbReference type="RefSeq" id="WP_089759803.1">
    <property type="nucleotide sequence ID" value="NZ_FNGO01000009.1"/>
</dbReference>
<dbReference type="Proteomes" id="UP000199476">
    <property type="component" value="Unassembled WGS sequence"/>
</dbReference>
<gene>
    <name evidence="6" type="ORF">SAMN04488692_10946</name>
</gene>
<evidence type="ECO:0000256" key="2">
    <source>
        <dbReference type="ARBA" id="ARBA00022741"/>
    </source>
</evidence>
<protein>
    <submittedName>
        <fullName evidence="6">ATP-grasp domain-containing protein</fullName>
    </submittedName>
</protein>
<reference evidence="6 7" key="1">
    <citation type="submission" date="2016-10" db="EMBL/GenBank/DDBJ databases">
        <authorList>
            <person name="de Groot N.N."/>
        </authorList>
    </citation>
    <scope>NUCLEOTIDE SEQUENCE [LARGE SCALE GENOMIC DNA]</scope>
    <source>
        <strain evidence="6 7">SLAS-1</strain>
    </source>
</reference>
<evidence type="ECO:0000313" key="7">
    <source>
        <dbReference type="Proteomes" id="UP000199476"/>
    </source>
</evidence>
<dbReference type="AlphaFoldDB" id="A0A1G9MY05"/>
<evidence type="ECO:0000259" key="5">
    <source>
        <dbReference type="PROSITE" id="PS50975"/>
    </source>
</evidence>
<organism evidence="6 7">
    <name type="scientific">Halarsenatibacter silvermanii</name>
    <dbReference type="NCBI Taxonomy" id="321763"/>
    <lineage>
        <taxon>Bacteria</taxon>
        <taxon>Bacillati</taxon>
        <taxon>Bacillota</taxon>
        <taxon>Clostridia</taxon>
        <taxon>Halanaerobiales</taxon>
        <taxon>Halarsenatibacteraceae</taxon>
        <taxon>Halarsenatibacter</taxon>
    </lineage>
</organism>
<dbReference type="PANTHER" id="PTHR43585:SF2">
    <property type="entry name" value="ATP-GRASP ENZYME FSQD"/>
    <property type="match status" value="1"/>
</dbReference>
<evidence type="ECO:0000256" key="4">
    <source>
        <dbReference type="PROSITE-ProRule" id="PRU00409"/>
    </source>
</evidence>
<accession>A0A1G9MY05</accession>
<keyword evidence="7" id="KW-1185">Reference proteome</keyword>
<dbReference type="InterPro" id="IPR011761">
    <property type="entry name" value="ATP-grasp"/>
</dbReference>
<keyword evidence="1" id="KW-0436">Ligase</keyword>
<dbReference type="GO" id="GO:0005524">
    <property type="term" value="F:ATP binding"/>
    <property type="evidence" value="ECO:0007669"/>
    <property type="project" value="UniProtKB-UniRule"/>
</dbReference>
<keyword evidence="2 4" id="KW-0547">Nucleotide-binding</keyword>